<dbReference type="AlphaFoldDB" id="A0A392UEZ0"/>
<comment type="caution">
    <text evidence="2">The sequence shown here is derived from an EMBL/GenBank/DDBJ whole genome shotgun (WGS) entry which is preliminary data.</text>
</comment>
<evidence type="ECO:0000313" key="3">
    <source>
        <dbReference type="Proteomes" id="UP000265520"/>
    </source>
</evidence>
<dbReference type="Proteomes" id="UP000265520">
    <property type="component" value="Unassembled WGS sequence"/>
</dbReference>
<evidence type="ECO:0000256" key="1">
    <source>
        <dbReference type="SAM" id="MobiDB-lite"/>
    </source>
</evidence>
<accession>A0A392UEZ0</accession>
<name>A0A392UEZ0_9FABA</name>
<feature type="compositionally biased region" description="Low complexity" evidence="1">
    <location>
        <begin position="27"/>
        <end position="38"/>
    </location>
</feature>
<sequence>PQPSSSHPLSHPYSPQIASAFLPADVAPALGGAPAGASHPHHPCPDRPDLVVMD</sequence>
<keyword evidence="3" id="KW-1185">Reference proteome</keyword>
<proteinExistence type="predicted"/>
<dbReference type="EMBL" id="LXQA010810736">
    <property type="protein sequence ID" value="MCI72109.1"/>
    <property type="molecule type" value="Genomic_DNA"/>
</dbReference>
<feature type="region of interest" description="Disordered" evidence="1">
    <location>
        <begin position="27"/>
        <end position="54"/>
    </location>
</feature>
<protein>
    <submittedName>
        <fullName evidence="2">Uncharacterized protein</fullName>
    </submittedName>
</protein>
<organism evidence="2 3">
    <name type="scientific">Trifolium medium</name>
    <dbReference type="NCBI Taxonomy" id="97028"/>
    <lineage>
        <taxon>Eukaryota</taxon>
        <taxon>Viridiplantae</taxon>
        <taxon>Streptophyta</taxon>
        <taxon>Embryophyta</taxon>
        <taxon>Tracheophyta</taxon>
        <taxon>Spermatophyta</taxon>
        <taxon>Magnoliopsida</taxon>
        <taxon>eudicotyledons</taxon>
        <taxon>Gunneridae</taxon>
        <taxon>Pentapetalae</taxon>
        <taxon>rosids</taxon>
        <taxon>fabids</taxon>
        <taxon>Fabales</taxon>
        <taxon>Fabaceae</taxon>
        <taxon>Papilionoideae</taxon>
        <taxon>50 kb inversion clade</taxon>
        <taxon>NPAAA clade</taxon>
        <taxon>Hologalegina</taxon>
        <taxon>IRL clade</taxon>
        <taxon>Trifolieae</taxon>
        <taxon>Trifolium</taxon>
    </lineage>
</organism>
<reference evidence="2 3" key="1">
    <citation type="journal article" date="2018" name="Front. Plant Sci.">
        <title>Red Clover (Trifolium pratense) and Zigzag Clover (T. medium) - A Picture of Genomic Similarities and Differences.</title>
        <authorList>
            <person name="Dluhosova J."/>
            <person name="Istvanek J."/>
            <person name="Nedelnik J."/>
            <person name="Repkova J."/>
        </authorList>
    </citation>
    <scope>NUCLEOTIDE SEQUENCE [LARGE SCALE GENOMIC DNA]</scope>
    <source>
        <strain evidence="3">cv. 10/8</strain>
        <tissue evidence="2">Leaf</tissue>
    </source>
</reference>
<evidence type="ECO:0000313" key="2">
    <source>
        <dbReference type="EMBL" id="MCI72109.1"/>
    </source>
</evidence>
<feature type="compositionally biased region" description="Basic and acidic residues" evidence="1">
    <location>
        <begin position="43"/>
        <end position="54"/>
    </location>
</feature>
<feature type="non-terminal residue" evidence="2">
    <location>
        <position position="1"/>
    </location>
</feature>